<name>A0A4S4N1P0_9APHY</name>
<protein>
    <submittedName>
        <fullName evidence="1">Uncharacterized protein</fullName>
    </submittedName>
</protein>
<proteinExistence type="predicted"/>
<dbReference type="Proteomes" id="UP000308730">
    <property type="component" value="Unassembled WGS sequence"/>
</dbReference>
<comment type="caution">
    <text evidence="1">The sequence shown here is derived from an EMBL/GenBank/DDBJ whole genome shotgun (WGS) entry which is preliminary data.</text>
</comment>
<keyword evidence="2" id="KW-1185">Reference proteome</keyword>
<sequence>MFVRTLSSFFIVVFVLSVTLAKSTGIVVRALLDKLATQLAPPLDKLWENVLGAQETARAVDKQLAP</sequence>
<organism evidence="1 2">
    <name type="scientific">Antrodiella citrinella</name>
    <dbReference type="NCBI Taxonomy" id="2447956"/>
    <lineage>
        <taxon>Eukaryota</taxon>
        <taxon>Fungi</taxon>
        <taxon>Dikarya</taxon>
        <taxon>Basidiomycota</taxon>
        <taxon>Agaricomycotina</taxon>
        <taxon>Agaricomycetes</taxon>
        <taxon>Polyporales</taxon>
        <taxon>Steccherinaceae</taxon>
        <taxon>Antrodiella</taxon>
    </lineage>
</organism>
<evidence type="ECO:0000313" key="1">
    <source>
        <dbReference type="EMBL" id="THH32215.1"/>
    </source>
</evidence>
<gene>
    <name evidence="1" type="ORF">EUX98_g1975</name>
</gene>
<reference evidence="1 2" key="1">
    <citation type="submission" date="2019-02" db="EMBL/GenBank/DDBJ databases">
        <title>Genome sequencing of the rare red list fungi Antrodiella citrinella (Flaviporus citrinellus).</title>
        <authorList>
            <person name="Buettner E."/>
            <person name="Kellner H."/>
        </authorList>
    </citation>
    <scope>NUCLEOTIDE SEQUENCE [LARGE SCALE GENOMIC DNA]</scope>
    <source>
        <strain evidence="1 2">DSM 108506</strain>
    </source>
</reference>
<dbReference type="AlphaFoldDB" id="A0A4S4N1P0"/>
<evidence type="ECO:0000313" key="2">
    <source>
        <dbReference type="Proteomes" id="UP000308730"/>
    </source>
</evidence>
<accession>A0A4S4N1P0</accession>
<dbReference type="EMBL" id="SGPM01000027">
    <property type="protein sequence ID" value="THH32215.1"/>
    <property type="molecule type" value="Genomic_DNA"/>
</dbReference>